<dbReference type="InterPro" id="IPR013328">
    <property type="entry name" value="6PGD_dom2"/>
</dbReference>
<dbReference type="AlphaFoldDB" id="A0A916TVE5"/>
<sequence length="302" mass="31477">MTDDAAHPAIGLIGLGNAGGALLQALSAHYSVRVYDRDPERLGDVLPLCKHPPIPTASAADLAGQVDLVILSLPTPEASRSVAAEVRPVIGQGTTVVESSTVGVDDYEALQAFLASTGAKVVDVPLVGGVHKLSEGQGVFLAGATESDAGIVGTVFGSVAAEIFFLGAPGNGMRTKLIVNSVAHVVYVTLMEAGALAAAQDIPLATLRRLLARESGLMRPLTHRFGERLRDRDFTGGMSTANARKDSGLILDTARQLGVPLFATSAAHTVYELGIREGLEALDYASIGTLWEKWLGISMAQD</sequence>
<feature type="domain" description="3-hydroxyisobutyrate dehydrogenase-like NAD-binding" evidence="5">
    <location>
        <begin position="170"/>
        <end position="287"/>
    </location>
</feature>
<dbReference type="Proteomes" id="UP000608154">
    <property type="component" value="Unassembled WGS sequence"/>
</dbReference>
<evidence type="ECO:0000313" key="7">
    <source>
        <dbReference type="Proteomes" id="UP000608154"/>
    </source>
</evidence>
<reference evidence="6" key="2">
    <citation type="submission" date="2020-09" db="EMBL/GenBank/DDBJ databases">
        <authorList>
            <person name="Sun Q."/>
            <person name="Zhou Y."/>
        </authorList>
    </citation>
    <scope>NUCLEOTIDE SEQUENCE</scope>
    <source>
        <strain evidence="6">CGMCC 1.15095</strain>
    </source>
</reference>
<dbReference type="GO" id="GO:0016491">
    <property type="term" value="F:oxidoreductase activity"/>
    <property type="evidence" value="ECO:0007669"/>
    <property type="project" value="UniProtKB-KW"/>
</dbReference>
<dbReference type="EMBL" id="BMHK01000039">
    <property type="protein sequence ID" value="GGC13723.1"/>
    <property type="molecule type" value="Genomic_DNA"/>
</dbReference>
<evidence type="ECO:0000259" key="5">
    <source>
        <dbReference type="Pfam" id="PF14833"/>
    </source>
</evidence>
<protein>
    <recommendedName>
        <fullName evidence="8">NAD(P)-dependent oxidoreductase</fullName>
    </recommendedName>
</protein>
<dbReference type="GO" id="GO:0051287">
    <property type="term" value="F:NAD binding"/>
    <property type="evidence" value="ECO:0007669"/>
    <property type="project" value="InterPro"/>
</dbReference>
<comment type="caution">
    <text evidence="6">The sequence shown here is derived from an EMBL/GenBank/DDBJ whole genome shotgun (WGS) entry which is preliminary data.</text>
</comment>
<dbReference type="InterPro" id="IPR029154">
    <property type="entry name" value="HIBADH-like_NADP-bd"/>
</dbReference>
<keyword evidence="2" id="KW-0520">NAD</keyword>
<accession>A0A916TVE5</accession>
<dbReference type="PANTHER" id="PTHR43060">
    <property type="entry name" value="3-HYDROXYISOBUTYRATE DEHYDROGENASE-LIKE 1, MITOCHONDRIAL-RELATED"/>
    <property type="match status" value="1"/>
</dbReference>
<dbReference type="RefSeq" id="WP_188772926.1">
    <property type="nucleotide sequence ID" value="NZ_BMHK01000039.1"/>
</dbReference>
<dbReference type="PIRSF" id="PIRSF000103">
    <property type="entry name" value="HIBADH"/>
    <property type="match status" value="1"/>
</dbReference>
<evidence type="ECO:0000256" key="3">
    <source>
        <dbReference type="PIRSR" id="PIRSR000103-1"/>
    </source>
</evidence>
<dbReference type="SUPFAM" id="SSF51735">
    <property type="entry name" value="NAD(P)-binding Rossmann-fold domains"/>
    <property type="match status" value="1"/>
</dbReference>
<evidence type="ECO:0000256" key="1">
    <source>
        <dbReference type="ARBA" id="ARBA00023002"/>
    </source>
</evidence>
<gene>
    <name evidence="6" type="ORF">GCM10011494_35730</name>
</gene>
<feature type="domain" description="6-phosphogluconate dehydrogenase NADP-binding" evidence="4">
    <location>
        <begin position="10"/>
        <end position="167"/>
    </location>
</feature>
<proteinExistence type="predicted"/>
<dbReference type="PANTHER" id="PTHR43060:SF15">
    <property type="entry name" value="3-HYDROXYISOBUTYRATE DEHYDROGENASE-LIKE 1, MITOCHONDRIAL-RELATED"/>
    <property type="match status" value="1"/>
</dbReference>
<evidence type="ECO:0000259" key="4">
    <source>
        <dbReference type="Pfam" id="PF03446"/>
    </source>
</evidence>
<dbReference type="InterPro" id="IPR006115">
    <property type="entry name" value="6PGDH_NADP-bd"/>
</dbReference>
<keyword evidence="1" id="KW-0560">Oxidoreductase</keyword>
<dbReference type="InterPro" id="IPR036291">
    <property type="entry name" value="NAD(P)-bd_dom_sf"/>
</dbReference>
<feature type="active site" evidence="3">
    <location>
        <position position="176"/>
    </location>
</feature>
<dbReference type="Pfam" id="PF03446">
    <property type="entry name" value="NAD_binding_2"/>
    <property type="match status" value="1"/>
</dbReference>
<evidence type="ECO:0000256" key="2">
    <source>
        <dbReference type="ARBA" id="ARBA00023027"/>
    </source>
</evidence>
<dbReference type="GO" id="GO:0050661">
    <property type="term" value="F:NADP binding"/>
    <property type="evidence" value="ECO:0007669"/>
    <property type="project" value="InterPro"/>
</dbReference>
<name>A0A916TVE5_9SPHN</name>
<dbReference type="Gene3D" id="3.40.50.720">
    <property type="entry name" value="NAD(P)-binding Rossmann-like Domain"/>
    <property type="match status" value="1"/>
</dbReference>
<dbReference type="Pfam" id="PF14833">
    <property type="entry name" value="NAD_binding_11"/>
    <property type="match status" value="1"/>
</dbReference>
<dbReference type="InterPro" id="IPR008927">
    <property type="entry name" value="6-PGluconate_DH-like_C_sf"/>
</dbReference>
<organism evidence="6 7">
    <name type="scientific">Novosphingobium endophyticum</name>
    <dbReference type="NCBI Taxonomy" id="1955250"/>
    <lineage>
        <taxon>Bacteria</taxon>
        <taxon>Pseudomonadati</taxon>
        <taxon>Pseudomonadota</taxon>
        <taxon>Alphaproteobacteria</taxon>
        <taxon>Sphingomonadales</taxon>
        <taxon>Sphingomonadaceae</taxon>
        <taxon>Novosphingobium</taxon>
    </lineage>
</organism>
<dbReference type="SUPFAM" id="SSF48179">
    <property type="entry name" value="6-phosphogluconate dehydrogenase C-terminal domain-like"/>
    <property type="match status" value="1"/>
</dbReference>
<reference evidence="6" key="1">
    <citation type="journal article" date="2014" name="Int. J. Syst. Evol. Microbiol.">
        <title>Complete genome sequence of Corynebacterium casei LMG S-19264T (=DSM 44701T), isolated from a smear-ripened cheese.</title>
        <authorList>
            <consortium name="US DOE Joint Genome Institute (JGI-PGF)"/>
            <person name="Walter F."/>
            <person name="Albersmeier A."/>
            <person name="Kalinowski J."/>
            <person name="Ruckert C."/>
        </authorList>
    </citation>
    <scope>NUCLEOTIDE SEQUENCE</scope>
    <source>
        <strain evidence="6">CGMCC 1.15095</strain>
    </source>
</reference>
<dbReference type="Gene3D" id="1.10.1040.10">
    <property type="entry name" value="N-(1-d-carboxylethyl)-l-norvaline Dehydrogenase, domain 2"/>
    <property type="match status" value="1"/>
</dbReference>
<dbReference type="InterPro" id="IPR015815">
    <property type="entry name" value="HIBADH-related"/>
</dbReference>
<evidence type="ECO:0000313" key="6">
    <source>
        <dbReference type="EMBL" id="GGC13723.1"/>
    </source>
</evidence>
<keyword evidence="7" id="KW-1185">Reference proteome</keyword>
<evidence type="ECO:0008006" key="8">
    <source>
        <dbReference type="Google" id="ProtNLM"/>
    </source>
</evidence>